<name>A0A6H1ZP33_9ZZZZ</name>
<dbReference type="EMBL" id="MT144116">
    <property type="protein sequence ID" value="QJA49067.1"/>
    <property type="molecule type" value="Genomic_DNA"/>
</dbReference>
<organism evidence="1">
    <name type="scientific">viral metagenome</name>
    <dbReference type="NCBI Taxonomy" id="1070528"/>
    <lineage>
        <taxon>unclassified sequences</taxon>
        <taxon>metagenomes</taxon>
        <taxon>organismal metagenomes</taxon>
    </lineage>
</organism>
<proteinExistence type="predicted"/>
<gene>
    <name evidence="1" type="ORF">TM448A01222_0005</name>
</gene>
<dbReference type="AlphaFoldDB" id="A0A6H1ZP33"/>
<sequence length="67" mass="7871">MLKVIDDMKKIKSLSHEILKADHEYKEKIKSLTKEDIKLLEGFRDSMKTVIFTLDLFKAAFLVMLKN</sequence>
<accession>A0A6H1ZP33</accession>
<protein>
    <submittedName>
        <fullName evidence="1">Uncharacterized protein</fullName>
    </submittedName>
</protein>
<evidence type="ECO:0000313" key="1">
    <source>
        <dbReference type="EMBL" id="QJA49067.1"/>
    </source>
</evidence>
<reference evidence="1" key="1">
    <citation type="submission" date="2020-03" db="EMBL/GenBank/DDBJ databases">
        <title>The deep terrestrial virosphere.</title>
        <authorList>
            <person name="Holmfeldt K."/>
            <person name="Nilsson E."/>
            <person name="Simone D."/>
            <person name="Lopez-Fernandez M."/>
            <person name="Wu X."/>
            <person name="de Brujin I."/>
            <person name="Lundin D."/>
            <person name="Andersson A."/>
            <person name="Bertilsson S."/>
            <person name="Dopson M."/>
        </authorList>
    </citation>
    <scope>NUCLEOTIDE SEQUENCE</scope>
    <source>
        <strain evidence="1">TM448A01222</strain>
    </source>
</reference>